<accession>A0A0A7KHR6</accession>
<dbReference type="Gene3D" id="3.30.70.100">
    <property type="match status" value="1"/>
</dbReference>
<dbReference type="KEGG" id="dsw:QR90_12305"/>
<dbReference type="PANTHER" id="PTHR33336">
    <property type="entry name" value="QUINOL MONOOXYGENASE YGIN-RELATED"/>
    <property type="match status" value="1"/>
</dbReference>
<protein>
    <submittedName>
        <fullName evidence="2">Antibiotic biosynthesis monooxygenase</fullName>
    </submittedName>
</protein>
<dbReference type="Pfam" id="PF03992">
    <property type="entry name" value="ABM"/>
    <property type="match status" value="1"/>
</dbReference>
<name>A0A0A7KHR6_9DEIO</name>
<keyword evidence="2" id="KW-0560">Oxidoreductase</keyword>
<dbReference type="AlphaFoldDB" id="A0A0A7KHR6"/>
<dbReference type="InterPro" id="IPR007138">
    <property type="entry name" value="ABM_dom"/>
</dbReference>
<gene>
    <name evidence="2" type="ORF">QR90_12305</name>
</gene>
<dbReference type="InterPro" id="IPR050744">
    <property type="entry name" value="AI-2_Isomerase_LsrG"/>
</dbReference>
<sequence length="100" mass="11262">MPAIAVHAVITPKPEHVEAVLTEMRGMVQHSRQEPGCLRYDLLRQDDGGTVRLHVQERYRDMAAVQAHRDSAHYQAYRAKAGDWFQAAPVVTVLEEVDVA</sequence>
<dbReference type="STRING" id="1182571.QR90_12305"/>
<dbReference type="SUPFAM" id="SSF54909">
    <property type="entry name" value="Dimeric alpha+beta barrel"/>
    <property type="match status" value="1"/>
</dbReference>
<keyword evidence="2" id="KW-0503">Monooxygenase</keyword>
<dbReference type="RefSeq" id="WP_039684921.1">
    <property type="nucleotide sequence ID" value="NZ_CP010028.1"/>
</dbReference>
<organism evidence="2 3">
    <name type="scientific">Deinococcus radiopugnans</name>
    <dbReference type="NCBI Taxonomy" id="57497"/>
    <lineage>
        <taxon>Bacteria</taxon>
        <taxon>Thermotogati</taxon>
        <taxon>Deinococcota</taxon>
        <taxon>Deinococci</taxon>
        <taxon>Deinococcales</taxon>
        <taxon>Deinococcaceae</taxon>
        <taxon>Deinococcus</taxon>
    </lineage>
</organism>
<reference evidence="3" key="1">
    <citation type="submission" date="2014-11" db="EMBL/GenBank/DDBJ databases">
        <title>Hymenobacter sp. DG25B genome submission.</title>
        <authorList>
            <person name="Jung H.-Y."/>
            <person name="Kim M.K."/>
            <person name="Srinivasan S."/>
            <person name="Lim S."/>
        </authorList>
    </citation>
    <scope>NUCLEOTIDE SEQUENCE [LARGE SCALE GENOMIC DNA]</scope>
    <source>
        <strain evidence="3">DY59</strain>
    </source>
</reference>
<evidence type="ECO:0000313" key="2">
    <source>
        <dbReference type="EMBL" id="AIZ45686.1"/>
    </source>
</evidence>
<dbReference type="InterPro" id="IPR011008">
    <property type="entry name" value="Dimeric_a/b-barrel"/>
</dbReference>
<proteinExistence type="predicted"/>
<dbReference type="EMBL" id="CP010028">
    <property type="protein sequence ID" value="AIZ45686.1"/>
    <property type="molecule type" value="Genomic_DNA"/>
</dbReference>
<dbReference type="PANTHER" id="PTHR33336:SF3">
    <property type="entry name" value="ABM DOMAIN-CONTAINING PROTEIN"/>
    <property type="match status" value="1"/>
</dbReference>
<dbReference type="PROSITE" id="PS51725">
    <property type="entry name" value="ABM"/>
    <property type="match status" value="1"/>
</dbReference>
<feature type="domain" description="ABM" evidence="1">
    <location>
        <begin position="4"/>
        <end position="94"/>
    </location>
</feature>
<evidence type="ECO:0000259" key="1">
    <source>
        <dbReference type="PROSITE" id="PS51725"/>
    </source>
</evidence>
<dbReference type="Proteomes" id="UP000030634">
    <property type="component" value="Chromosome"/>
</dbReference>
<dbReference type="HOGENOM" id="CLU_131496_6_3_0"/>
<evidence type="ECO:0000313" key="3">
    <source>
        <dbReference type="Proteomes" id="UP000030634"/>
    </source>
</evidence>
<dbReference type="GO" id="GO:0004497">
    <property type="term" value="F:monooxygenase activity"/>
    <property type="evidence" value="ECO:0007669"/>
    <property type="project" value="UniProtKB-KW"/>
</dbReference>